<reference evidence="9 10" key="1">
    <citation type="submission" date="2018-01" db="EMBL/GenBank/DDBJ databases">
        <title>Metagenomic assembled genomes from two thermal pools in the Uzon Caldera, Kamchatka, Russia.</title>
        <authorList>
            <person name="Wilkins L."/>
            <person name="Ettinger C."/>
        </authorList>
    </citation>
    <scope>NUCLEOTIDE SEQUENCE [LARGE SCALE GENOMIC DNA]</scope>
    <source>
        <strain evidence="9">ZAV-15</strain>
    </source>
</reference>
<evidence type="ECO:0000313" key="9">
    <source>
        <dbReference type="EMBL" id="PMP62640.1"/>
    </source>
</evidence>
<proteinExistence type="predicted"/>
<dbReference type="InterPro" id="IPR047872">
    <property type="entry name" value="EFG_IV"/>
</dbReference>
<organism evidence="9 10">
    <name type="scientific">Caldimicrobium thiodismutans</name>
    <dbReference type="NCBI Taxonomy" id="1653476"/>
    <lineage>
        <taxon>Bacteria</taxon>
        <taxon>Pseudomonadati</taxon>
        <taxon>Thermodesulfobacteriota</taxon>
        <taxon>Thermodesulfobacteria</taxon>
        <taxon>Thermodesulfobacteriales</taxon>
        <taxon>Thermodesulfobacteriaceae</taxon>
        <taxon>Caldimicrobium</taxon>
    </lineage>
</organism>
<keyword evidence="4" id="KW-0648">Protein biosynthesis</keyword>
<gene>
    <name evidence="9" type="primary">fusA</name>
    <name evidence="9" type="ORF">C0197_04205</name>
</gene>
<evidence type="ECO:0000256" key="5">
    <source>
        <dbReference type="ARBA" id="ARBA00023134"/>
    </source>
</evidence>
<dbReference type="Gene3D" id="2.40.30.10">
    <property type="entry name" value="Translation factors"/>
    <property type="match status" value="1"/>
</dbReference>
<evidence type="ECO:0000256" key="6">
    <source>
        <dbReference type="ARBA" id="ARBA00024731"/>
    </source>
</evidence>
<keyword evidence="3 9" id="KW-0251">Elongation factor</keyword>
<dbReference type="GO" id="GO:0003746">
    <property type="term" value="F:translation elongation factor activity"/>
    <property type="evidence" value="ECO:0007669"/>
    <property type="project" value="UniProtKB-KW"/>
</dbReference>
<dbReference type="CDD" id="cd03713">
    <property type="entry name" value="EFG_mtEFG_C"/>
    <property type="match status" value="1"/>
</dbReference>
<dbReference type="CDD" id="cd01434">
    <property type="entry name" value="EFG_mtEFG1_IV"/>
    <property type="match status" value="1"/>
</dbReference>
<dbReference type="InterPro" id="IPR035647">
    <property type="entry name" value="EFG_III/V"/>
</dbReference>
<dbReference type="SUPFAM" id="SSF52540">
    <property type="entry name" value="P-loop containing nucleoside triphosphate hydrolases"/>
    <property type="match status" value="1"/>
</dbReference>
<dbReference type="InterPro" id="IPR020568">
    <property type="entry name" value="Ribosomal_Su5_D2-typ_SF"/>
</dbReference>
<dbReference type="Pfam" id="PF22042">
    <property type="entry name" value="EF-G_D2"/>
    <property type="match status" value="1"/>
</dbReference>
<evidence type="ECO:0000259" key="8">
    <source>
        <dbReference type="SMART" id="SM00889"/>
    </source>
</evidence>
<dbReference type="InterPro" id="IPR009022">
    <property type="entry name" value="EFG_III"/>
</dbReference>
<dbReference type="InterPro" id="IPR009000">
    <property type="entry name" value="Transl_B-barrel_sf"/>
</dbReference>
<dbReference type="InterPro" id="IPR005517">
    <property type="entry name" value="Transl_elong_EFG/EF2_IV"/>
</dbReference>
<dbReference type="GO" id="GO:0032790">
    <property type="term" value="P:ribosome disassembly"/>
    <property type="evidence" value="ECO:0007669"/>
    <property type="project" value="TreeGrafter"/>
</dbReference>
<feature type="domain" description="Elongation factor EFG" evidence="7">
    <location>
        <begin position="553"/>
        <end position="640"/>
    </location>
</feature>
<dbReference type="InterPro" id="IPR014721">
    <property type="entry name" value="Ribsml_uS5_D2-typ_fold_subgr"/>
</dbReference>
<dbReference type="InterPro" id="IPR000795">
    <property type="entry name" value="T_Tr_GTP-bd_dom"/>
</dbReference>
<dbReference type="SUPFAM" id="SSF54211">
    <property type="entry name" value="Ribosomal protein S5 domain 2-like"/>
    <property type="match status" value="1"/>
</dbReference>
<comment type="caution">
    <text evidence="9">The sequence shown here is derived from an EMBL/GenBank/DDBJ whole genome shotgun (WGS) entry which is preliminary data.</text>
</comment>
<dbReference type="PANTHER" id="PTHR43261">
    <property type="entry name" value="TRANSLATION ELONGATION FACTOR G-RELATED"/>
    <property type="match status" value="1"/>
</dbReference>
<dbReference type="NCBIfam" id="NF009381">
    <property type="entry name" value="PRK12740.1-5"/>
    <property type="match status" value="1"/>
</dbReference>
<dbReference type="EMBL" id="PNIE01000058">
    <property type="protein sequence ID" value="PMP62640.1"/>
    <property type="molecule type" value="Genomic_DNA"/>
</dbReference>
<dbReference type="PANTHER" id="PTHR43261:SF6">
    <property type="entry name" value="ELONGATION FACTOR G-LIKE PROTEIN"/>
    <property type="match status" value="1"/>
</dbReference>
<dbReference type="Pfam" id="PF00679">
    <property type="entry name" value="EFG_C"/>
    <property type="match status" value="1"/>
</dbReference>
<evidence type="ECO:0000313" key="10">
    <source>
        <dbReference type="Proteomes" id="UP000235731"/>
    </source>
</evidence>
<evidence type="ECO:0000256" key="4">
    <source>
        <dbReference type="ARBA" id="ARBA00022917"/>
    </source>
</evidence>
<dbReference type="SMART" id="SM00889">
    <property type="entry name" value="EFG_IV"/>
    <property type="match status" value="1"/>
</dbReference>
<evidence type="ECO:0000256" key="1">
    <source>
        <dbReference type="ARBA" id="ARBA00017872"/>
    </source>
</evidence>
<dbReference type="GO" id="GO:0003924">
    <property type="term" value="F:GTPase activity"/>
    <property type="evidence" value="ECO:0007669"/>
    <property type="project" value="InterPro"/>
</dbReference>
<dbReference type="Pfam" id="PF14492">
    <property type="entry name" value="EFG_III"/>
    <property type="match status" value="1"/>
</dbReference>
<dbReference type="FunFam" id="3.30.70.240:FF:000001">
    <property type="entry name" value="Elongation factor G"/>
    <property type="match status" value="1"/>
</dbReference>
<dbReference type="Gene3D" id="3.30.230.10">
    <property type="match status" value="1"/>
</dbReference>
<dbReference type="CDD" id="cd16262">
    <property type="entry name" value="EFG_III"/>
    <property type="match status" value="1"/>
</dbReference>
<feature type="domain" description="Translation elongation factor EFG/EF2" evidence="8">
    <location>
        <begin position="432"/>
        <end position="551"/>
    </location>
</feature>
<dbReference type="Gene3D" id="3.30.70.870">
    <property type="entry name" value="Elongation Factor G (Translational Gtpase), domain 3"/>
    <property type="match status" value="1"/>
</dbReference>
<keyword evidence="5" id="KW-0342">GTP-binding</keyword>
<dbReference type="SUPFAM" id="SSF54980">
    <property type="entry name" value="EF-G C-terminal domain-like"/>
    <property type="match status" value="2"/>
</dbReference>
<dbReference type="InterPro" id="IPR035649">
    <property type="entry name" value="EFG_V"/>
</dbReference>
<dbReference type="SUPFAM" id="SSF50447">
    <property type="entry name" value="Translation proteins"/>
    <property type="match status" value="1"/>
</dbReference>
<accession>A0A2N7PJ83</accession>
<dbReference type="InterPro" id="IPR027417">
    <property type="entry name" value="P-loop_NTPase"/>
</dbReference>
<keyword evidence="2" id="KW-0547">Nucleotide-binding</keyword>
<dbReference type="Proteomes" id="UP000235731">
    <property type="component" value="Unassembled WGS sequence"/>
</dbReference>
<dbReference type="Gene3D" id="3.30.70.240">
    <property type="match status" value="1"/>
</dbReference>
<comment type="function">
    <text evidence="6">Catalyzes the GTP-dependent ribosomal translocation step during translation elongation. During this step, the ribosome changes from the pre-translocational (PRE) to the post-translocational (POST) state as the newly formed A-site-bound peptidyl-tRNA and P-site-bound deacylated tRNA move to the P and E sites, respectively. Catalyzes the coordinated movement of the two tRNA molecules, the mRNA and conformational changes in the ribosome.</text>
</comment>
<dbReference type="FunFam" id="3.30.230.10:FF:000003">
    <property type="entry name" value="Elongation factor G"/>
    <property type="match status" value="1"/>
</dbReference>
<evidence type="ECO:0000256" key="2">
    <source>
        <dbReference type="ARBA" id="ARBA00022741"/>
    </source>
</evidence>
<dbReference type="InterPro" id="IPR041095">
    <property type="entry name" value="EFG_II"/>
</dbReference>
<dbReference type="Pfam" id="PF03764">
    <property type="entry name" value="EFG_IV"/>
    <property type="match status" value="1"/>
</dbReference>
<name>A0A2N7PJ83_9BACT</name>
<evidence type="ECO:0000256" key="3">
    <source>
        <dbReference type="ARBA" id="ARBA00022768"/>
    </source>
</evidence>
<dbReference type="Pfam" id="PF00009">
    <property type="entry name" value="GTP_EFTU"/>
    <property type="match status" value="1"/>
</dbReference>
<dbReference type="InterPro" id="IPR000640">
    <property type="entry name" value="EFG_V-like"/>
</dbReference>
<dbReference type="AlphaFoldDB" id="A0A2N7PJ83"/>
<sequence>MKGRVIAFLGPSESGKTTLIEKILSLFNGKLKNQKKEPTYSLKTYGITIENIPFYFIDTPGDENFIGEILWAITISDLGVLVVDSTAPLKYHIYRIFELAKKNLLPLVIFVNKIEAEKTQWAQTICDLQDMLEILQVPVIYGFNTNQPLFLVDLVTKQAVKERGAKLEFEPYPPQLEGKIQTLYEQLVEVSAEAKNEFIEKYLETGSLTQDEILEGIKANLESMRMCPIFIGSAETGLGITYFVKRILDFYPKRNFPNLDLNSYAYLFKTHYDPYAGKLSFARILKGSIKSERVIRTSQGKEEKYTQIFIPKGDSLEAVKEVGEGEVIVFAKVEALKTGDTISEEPLSSGLPVPEMPNPMYTLALHPETRADEDKISGALLKLQEEDPSLIIYRHEETRELLISGLGNMHIEKTLEKLREKYGVKVRTSLPTVPYRETIKKPVQAVIYRHKKQTGGRGQFAEVHFNIFPLERGKGFEFIETLTGMNVPRNYVPAVEKGVREALEKGILAGFPVVDVKVQFYDGKSHEVDSSDLAFKIAAFHCLKKALEQAHPILLEPYVELEIFVPDESVGDVIGDLNSRRGRVLNLEKEKKITKIKAQAPMSEVLEYVLTLNGLTGGRGYFLSKFSHYEEVPPHISEKIIALSKTQSSEG</sequence>
<dbReference type="Gene3D" id="3.40.50.300">
    <property type="entry name" value="P-loop containing nucleotide triphosphate hydrolases"/>
    <property type="match status" value="1"/>
</dbReference>
<evidence type="ECO:0000259" key="7">
    <source>
        <dbReference type="SMART" id="SM00838"/>
    </source>
</evidence>
<dbReference type="GO" id="GO:0005525">
    <property type="term" value="F:GTP binding"/>
    <property type="evidence" value="ECO:0007669"/>
    <property type="project" value="UniProtKB-KW"/>
</dbReference>
<dbReference type="InterPro" id="IPR053905">
    <property type="entry name" value="EF-G-like_DII"/>
</dbReference>
<dbReference type="SMART" id="SM00838">
    <property type="entry name" value="EFG_C"/>
    <property type="match status" value="1"/>
</dbReference>
<protein>
    <recommendedName>
        <fullName evidence="1">Elongation factor G</fullName>
    </recommendedName>
</protein>